<dbReference type="GeneID" id="17270520"/>
<evidence type="ECO:0000256" key="1">
    <source>
        <dbReference type="SAM" id="MobiDB-lite"/>
    </source>
</evidence>
<name>A0A0D3JN89_EMIH1</name>
<proteinExistence type="predicted"/>
<dbReference type="HOGENOM" id="CLU_013281_0_0_1"/>
<dbReference type="KEGG" id="ehx:EMIHUDRAFT_457637"/>
<accession>A0A0D3JN89</accession>
<evidence type="ECO:0000313" key="3">
    <source>
        <dbReference type="Proteomes" id="UP000013827"/>
    </source>
</evidence>
<dbReference type="AlphaFoldDB" id="A0A0D3JN89"/>
<dbReference type="eggNOG" id="ENOG502QUKQ">
    <property type="taxonomic scope" value="Eukaryota"/>
</dbReference>
<reference evidence="2" key="2">
    <citation type="submission" date="2024-10" db="UniProtKB">
        <authorList>
            <consortium name="EnsemblProtists"/>
        </authorList>
    </citation>
    <scope>IDENTIFICATION</scope>
</reference>
<evidence type="ECO:0000313" key="2">
    <source>
        <dbReference type="EnsemblProtists" id="EOD24974"/>
    </source>
</evidence>
<organism evidence="2 3">
    <name type="scientific">Emiliania huxleyi (strain CCMP1516)</name>
    <dbReference type="NCBI Taxonomy" id="280463"/>
    <lineage>
        <taxon>Eukaryota</taxon>
        <taxon>Haptista</taxon>
        <taxon>Haptophyta</taxon>
        <taxon>Prymnesiophyceae</taxon>
        <taxon>Isochrysidales</taxon>
        <taxon>Noelaerhabdaceae</taxon>
        <taxon>Emiliania</taxon>
    </lineage>
</organism>
<sequence length="784" mass="84744">MSAVALILAHAKVASDAVPQDWLLLPPSSLPDAAIVEGSHHGVPTLTLTNGLASRTFAVPSGGFGTIALSRSGFGSNCDAGGANFLRATSPEAEMRLDGVNYSIGGLVGQRDFAFLNMSELPELTSPAGAFRYSAHRTGAPTARYKPPRGLTLSVDFVAPEGAPAAHRDVVVTVVYALYRGLPLYEKHVAVTCSGRGGSVVLESLATDVLRLTNEATGYWPHAERGHITGASTSGRVHMASEMTRGTKDPSRGTTRLGPDESCTTCTQGNGALLLRSVYPRGPAAQLGPAGFHGRSFASFRTYVLLHDSDEAERQGLALRRMYRTLAPQVTENPTFLHLTDATEAGIRRAVDQCAAVGFEMIILSFGSGLDMESTDPAYVRSVAASVEYAHSRGIELGGYNLMASSRRVGHAGDCVNASGAWNGAACLASGWPKAERRMSEKPDALCVGAACLASGWSDGYFRRVKDFIEATGLDAIETDGPYEGHSCPSKEPAPPRGEGSSALTLGRLYERNMEFSAWCKEEGMYVHAPDPYYFRGINKDGMGYVETNWNLPLWEQITLARQNIYDGTWVKAPSQGWMFVPLVKYHGGWPQCCVEPAGFLHGEWEFYLSMYFATGVSPCYRGTRLYDDEEPASEALVQRYVAFNNKYRTILHADMVHLKRADGNGIDALLHVEPVAAKCRERAMLVVFHQSRAAAINTTLRVPLYYSGLDDVASVSRMGGEATTVRLRRDFSVTVRVEMAPASVAWWVFESPPGSAKRADASQRSVITHTPGLPGLFDATTRT</sequence>
<dbReference type="EnsemblProtists" id="EOD24974">
    <property type="protein sequence ID" value="EOD24974"/>
    <property type="gene ID" value="EMIHUDRAFT_457637"/>
</dbReference>
<feature type="region of interest" description="Disordered" evidence="1">
    <location>
        <begin position="480"/>
        <end position="502"/>
    </location>
</feature>
<evidence type="ECO:0008006" key="4">
    <source>
        <dbReference type="Google" id="ProtNLM"/>
    </source>
</evidence>
<reference evidence="3" key="1">
    <citation type="journal article" date="2013" name="Nature">
        <title>Pan genome of the phytoplankton Emiliania underpins its global distribution.</title>
        <authorList>
            <person name="Read B.A."/>
            <person name="Kegel J."/>
            <person name="Klute M.J."/>
            <person name="Kuo A."/>
            <person name="Lefebvre S.C."/>
            <person name="Maumus F."/>
            <person name="Mayer C."/>
            <person name="Miller J."/>
            <person name="Monier A."/>
            <person name="Salamov A."/>
            <person name="Young J."/>
            <person name="Aguilar M."/>
            <person name="Claverie J.M."/>
            <person name="Frickenhaus S."/>
            <person name="Gonzalez K."/>
            <person name="Herman E.K."/>
            <person name="Lin Y.C."/>
            <person name="Napier J."/>
            <person name="Ogata H."/>
            <person name="Sarno A.F."/>
            <person name="Shmutz J."/>
            <person name="Schroeder D."/>
            <person name="de Vargas C."/>
            <person name="Verret F."/>
            <person name="von Dassow P."/>
            <person name="Valentin K."/>
            <person name="Van de Peer Y."/>
            <person name="Wheeler G."/>
            <person name="Dacks J.B."/>
            <person name="Delwiche C.F."/>
            <person name="Dyhrman S.T."/>
            <person name="Glockner G."/>
            <person name="John U."/>
            <person name="Richards T."/>
            <person name="Worden A.Z."/>
            <person name="Zhang X."/>
            <person name="Grigoriev I.V."/>
            <person name="Allen A.E."/>
            <person name="Bidle K."/>
            <person name="Borodovsky M."/>
            <person name="Bowler C."/>
            <person name="Brownlee C."/>
            <person name="Cock J.M."/>
            <person name="Elias M."/>
            <person name="Gladyshev V.N."/>
            <person name="Groth M."/>
            <person name="Guda C."/>
            <person name="Hadaegh A."/>
            <person name="Iglesias-Rodriguez M.D."/>
            <person name="Jenkins J."/>
            <person name="Jones B.M."/>
            <person name="Lawson T."/>
            <person name="Leese F."/>
            <person name="Lindquist E."/>
            <person name="Lobanov A."/>
            <person name="Lomsadze A."/>
            <person name="Malik S.B."/>
            <person name="Marsh M.E."/>
            <person name="Mackinder L."/>
            <person name="Mock T."/>
            <person name="Mueller-Roeber B."/>
            <person name="Pagarete A."/>
            <person name="Parker M."/>
            <person name="Probert I."/>
            <person name="Quesneville H."/>
            <person name="Raines C."/>
            <person name="Rensing S.A."/>
            <person name="Riano-Pachon D.M."/>
            <person name="Richier S."/>
            <person name="Rokitta S."/>
            <person name="Shiraiwa Y."/>
            <person name="Soanes D.M."/>
            <person name="van der Giezen M."/>
            <person name="Wahlund T.M."/>
            <person name="Williams B."/>
            <person name="Wilson W."/>
            <person name="Wolfe G."/>
            <person name="Wurch L.L."/>
        </authorList>
    </citation>
    <scope>NUCLEOTIDE SEQUENCE</scope>
</reference>
<feature type="region of interest" description="Disordered" evidence="1">
    <location>
        <begin position="241"/>
        <end position="261"/>
    </location>
</feature>
<dbReference type="Proteomes" id="UP000013827">
    <property type="component" value="Unassembled WGS sequence"/>
</dbReference>
<keyword evidence="3" id="KW-1185">Reference proteome</keyword>
<protein>
    <recommendedName>
        <fullName evidence="4">Alpha-galactosidase</fullName>
    </recommendedName>
</protein>
<dbReference type="PaxDb" id="2903-EOD24974"/>
<dbReference type="RefSeq" id="XP_005777403.1">
    <property type="nucleotide sequence ID" value="XM_005777346.1"/>
</dbReference>